<dbReference type="InterPro" id="IPR006311">
    <property type="entry name" value="TAT_signal"/>
</dbReference>
<dbReference type="KEGG" id="vbl:L21SP4_01472"/>
<evidence type="ECO:0000256" key="2">
    <source>
        <dbReference type="ARBA" id="ARBA00022801"/>
    </source>
</evidence>
<sequence>MNTTTALNHHGAALSRRGFLAGTGAAALAAGAAGGAPSFTGTRRANILLIVCDQLRLDAMSAYGCTDARTPNLDRLVQGGLSFTNHCCTNPVCGPNRSTIFTGRMTCETGVIRNGLPIRDGMPTMGEWFRQQGYETMYCGKWHLPEPYTHRIPGFDVLPVGHGEGDLVDPFVSRSVSAWLRNRPVRASQPFLVVAGFLQPHDICHWKLNARHYMNDRVPFEGLREAMPSLPPNLHLVPEMPRRLAQHNHLEGLTDLDWTQYRHVYFRQVEMLDAEVGRLLDALESSPHAKDTIVLFTSDHGEHAGCQEKVTKWTPFESSTTVPYIWYAPEHLPAGVVDREHLSSTLDLFPTFCGAAGIAPPGGVNGQNQFPLVQGNPMESREFAPGEFLFEGRYLRTTEFKYARYGDDPVEMLFDLRSDPLETNNLYRDPQYAETLRALRTLQQEYEAGLDKA</sequence>
<dbReference type="GO" id="GO:0046872">
    <property type="term" value="F:metal ion binding"/>
    <property type="evidence" value="ECO:0007669"/>
    <property type="project" value="UniProtKB-KW"/>
</dbReference>
<reference evidence="5" key="1">
    <citation type="submission" date="2015-02" db="EMBL/GenBank/DDBJ databases">
        <title>Description and complete genome sequence of the first cultured representative of the subdivision 5 of the Verrucomicrobia phylum.</title>
        <authorList>
            <person name="Spring S."/>
            <person name="Bunk B."/>
            <person name="Sproer C."/>
            <person name="Klenk H.-P."/>
        </authorList>
    </citation>
    <scope>NUCLEOTIDE SEQUENCE [LARGE SCALE GENOMIC DNA]</scope>
    <source>
        <strain evidence="5">L21-Fru-AB</strain>
    </source>
</reference>
<dbReference type="EC" id="3.1.6.6" evidence="4"/>
<dbReference type="PANTHER" id="PTHR45953:SF1">
    <property type="entry name" value="IDURONATE 2-SULFATASE"/>
    <property type="match status" value="1"/>
</dbReference>
<dbReference type="EMBL" id="CP010904">
    <property type="protein sequence ID" value="AKJ64718.1"/>
    <property type="molecule type" value="Genomic_DNA"/>
</dbReference>
<dbReference type="Proteomes" id="UP000035268">
    <property type="component" value="Chromosome"/>
</dbReference>
<evidence type="ECO:0000259" key="3">
    <source>
        <dbReference type="Pfam" id="PF00884"/>
    </source>
</evidence>
<dbReference type="SUPFAM" id="SSF53649">
    <property type="entry name" value="Alkaline phosphatase-like"/>
    <property type="match status" value="1"/>
</dbReference>
<dbReference type="STRING" id="1307763.L21SP4_01472"/>
<dbReference type="Gene3D" id="3.40.720.10">
    <property type="entry name" value="Alkaline Phosphatase, subunit A"/>
    <property type="match status" value="1"/>
</dbReference>
<evidence type="ECO:0000256" key="1">
    <source>
        <dbReference type="ARBA" id="ARBA00022723"/>
    </source>
</evidence>
<dbReference type="AlphaFoldDB" id="A0A0G3EEF1"/>
<feature type="domain" description="Sulfatase N-terminal" evidence="3">
    <location>
        <begin position="46"/>
        <end position="144"/>
    </location>
</feature>
<dbReference type="InterPro" id="IPR017850">
    <property type="entry name" value="Alkaline_phosphatase_core_sf"/>
</dbReference>
<protein>
    <submittedName>
        <fullName evidence="4">Choline-sulfatase</fullName>
        <ecNumber evidence="4">3.1.6.6</ecNumber>
    </submittedName>
</protein>
<proteinExistence type="predicted"/>
<dbReference type="InterPro" id="IPR000917">
    <property type="entry name" value="Sulfatase_N"/>
</dbReference>
<evidence type="ECO:0000313" key="5">
    <source>
        <dbReference type="Proteomes" id="UP000035268"/>
    </source>
</evidence>
<dbReference type="PROSITE" id="PS51318">
    <property type="entry name" value="TAT"/>
    <property type="match status" value="1"/>
</dbReference>
<name>A0A0G3EEF1_9BACT</name>
<evidence type="ECO:0000313" key="4">
    <source>
        <dbReference type="EMBL" id="AKJ64718.1"/>
    </source>
</evidence>
<gene>
    <name evidence="4" type="primary">betC_6</name>
    <name evidence="4" type="ORF">L21SP4_01472</name>
</gene>
<reference evidence="4 5" key="2">
    <citation type="journal article" date="2016" name="ISME J.">
        <title>Characterization of the first cultured representative of Verrucomicrobia subdivision 5 indicates the proposal of a novel phylum.</title>
        <authorList>
            <person name="Spring S."/>
            <person name="Bunk B."/>
            <person name="Sproer C."/>
            <person name="Schumann P."/>
            <person name="Rohde M."/>
            <person name="Tindall B.J."/>
            <person name="Klenk H.P."/>
        </authorList>
    </citation>
    <scope>NUCLEOTIDE SEQUENCE [LARGE SCALE GENOMIC DNA]</scope>
    <source>
        <strain evidence="4 5">L21-Fru-AB</strain>
    </source>
</reference>
<dbReference type="Pfam" id="PF00884">
    <property type="entry name" value="Sulfatase"/>
    <property type="match status" value="2"/>
</dbReference>
<dbReference type="OrthoDB" id="9789742at2"/>
<feature type="domain" description="Sulfatase N-terminal" evidence="3">
    <location>
        <begin position="187"/>
        <end position="358"/>
    </location>
</feature>
<accession>A0A0G3EEF1</accession>
<dbReference type="GO" id="GO:0005737">
    <property type="term" value="C:cytoplasm"/>
    <property type="evidence" value="ECO:0007669"/>
    <property type="project" value="TreeGrafter"/>
</dbReference>
<dbReference type="RefSeq" id="WP_052882020.1">
    <property type="nucleotide sequence ID" value="NZ_CP010904.1"/>
</dbReference>
<keyword evidence="1" id="KW-0479">Metal-binding</keyword>
<dbReference type="GO" id="GO:0047753">
    <property type="term" value="F:choline-sulfatase activity"/>
    <property type="evidence" value="ECO:0007669"/>
    <property type="project" value="UniProtKB-EC"/>
</dbReference>
<keyword evidence="5" id="KW-1185">Reference proteome</keyword>
<organism evidence="4 5">
    <name type="scientific">Kiritimatiella glycovorans</name>
    <dbReference type="NCBI Taxonomy" id="1307763"/>
    <lineage>
        <taxon>Bacteria</taxon>
        <taxon>Pseudomonadati</taxon>
        <taxon>Kiritimatiellota</taxon>
        <taxon>Kiritimatiellia</taxon>
        <taxon>Kiritimatiellales</taxon>
        <taxon>Kiritimatiellaceae</taxon>
        <taxon>Kiritimatiella</taxon>
    </lineage>
</organism>
<keyword evidence="2 4" id="KW-0378">Hydrolase</keyword>
<dbReference type="PANTHER" id="PTHR45953">
    <property type="entry name" value="IDURONATE 2-SULFATASE"/>
    <property type="match status" value="1"/>
</dbReference>